<protein>
    <submittedName>
        <fullName evidence="2">Uncharacterized protein</fullName>
    </submittedName>
</protein>
<dbReference type="Proteomes" id="UP000290289">
    <property type="component" value="Chromosome 15"/>
</dbReference>
<gene>
    <name evidence="2" type="ORF">DVH24_039492</name>
</gene>
<dbReference type="AlphaFoldDB" id="A0A498I3X6"/>
<name>A0A498I3X6_MALDO</name>
<comment type="caution">
    <text evidence="2">The sequence shown here is derived from an EMBL/GenBank/DDBJ whole genome shotgun (WGS) entry which is preliminary data.</text>
</comment>
<evidence type="ECO:0000256" key="1">
    <source>
        <dbReference type="SAM" id="MobiDB-lite"/>
    </source>
</evidence>
<proteinExistence type="predicted"/>
<evidence type="ECO:0000313" key="2">
    <source>
        <dbReference type="EMBL" id="RXH75793.1"/>
    </source>
</evidence>
<evidence type="ECO:0000313" key="3">
    <source>
        <dbReference type="Proteomes" id="UP000290289"/>
    </source>
</evidence>
<accession>A0A498I3X6</accession>
<dbReference type="EMBL" id="RDQH01000341">
    <property type="protein sequence ID" value="RXH75793.1"/>
    <property type="molecule type" value="Genomic_DNA"/>
</dbReference>
<organism evidence="2 3">
    <name type="scientific">Malus domestica</name>
    <name type="common">Apple</name>
    <name type="synonym">Pyrus malus</name>
    <dbReference type="NCBI Taxonomy" id="3750"/>
    <lineage>
        <taxon>Eukaryota</taxon>
        <taxon>Viridiplantae</taxon>
        <taxon>Streptophyta</taxon>
        <taxon>Embryophyta</taxon>
        <taxon>Tracheophyta</taxon>
        <taxon>Spermatophyta</taxon>
        <taxon>Magnoliopsida</taxon>
        <taxon>eudicotyledons</taxon>
        <taxon>Gunneridae</taxon>
        <taxon>Pentapetalae</taxon>
        <taxon>rosids</taxon>
        <taxon>fabids</taxon>
        <taxon>Rosales</taxon>
        <taxon>Rosaceae</taxon>
        <taxon>Amygdaloideae</taxon>
        <taxon>Maleae</taxon>
        <taxon>Malus</taxon>
    </lineage>
</organism>
<keyword evidence="3" id="KW-1185">Reference proteome</keyword>
<feature type="region of interest" description="Disordered" evidence="1">
    <location>
        <begin position="1"/>
        <end position="30"/>
    </location>
</feature>
<reference evidence="2 3" key="1">
    <citation type="submission" date="2018-10" db="EMBL/GenBank/DDBJ databases">
        <title>A high-quality apple genome assembly.</title>
        <authorList>
            <person name="Hu J."/>
        </authorList>
    </citation>
    <scope>NUCLEOTIDE SEQUENCE [LARGE SCALE GENOMIC DNA]</scope>
    <source>
        <strain evidence="3">cv. HFTH1</strain>
        <tissue evidence="2">Young leaf</tissue>
    </source>
</reference>
<sequence length="69" mass="7400">MNVEGKEESTEPEKQLEPEKPLEEKTHHAPTDIAIEDLSAASEKIAGAVTETADQATKEVKVAAAEEAK</sequence>